<feature type="transmembrane region" description="Helical" evidence="3">
    <location>
        <begin position="146"/>
        <end position="167"/>
    </location>
</feature>
<evidence type="ECO:0000256" key="2">
    <source>
        <dbReference type="ARBA" id="ARBA00034247"/>
    </source>
</evidence>
<keyword evidence="3" id="KW-0472">Membrane</keyword>
<dbReference type="Pfam" id="PF00990">
    <property type="entry name" value="GGDEF"/>
    <property type="match status" value="1"/>
</dbReference>
<feature type="transmembrane region" description="Helical" evidence="3">
    <location>
        <begin position="266"/>
        <end position="289"/>
    </location>
</feature>
<evidence type="ECO:0000259" key="4">
    <source>
        <dbReference type="PROSITE" id="PS50887"/>
    </source>
</evidence>
<dbReference type="EMBL" id="JAODOQ010000001">
    <property type="protein sequence ID" value="MCT8986782.1"/>
    <property type="molecule type" value="Genomic_DNA"/>
</dbReference>
<name>A0ABT2P2T4_9GAMM</name>
<dbReference type="Gene3D" id="2.60.40.2380">
    <property type="match status" value="1"/>
</dbReference>
<dbReference type="InterPro" id="IPR050469">
    <property type="entry name" value="Diguanylate_Cyclase"/>
</dbReference>
<dbReference type="InterPro" id="IPR043128">
    <property type="entry name" value="Rev_trsase/Diguanyl_cyclase"/>
</dbReference>
<dbReference type="Pfam" id="PF07696">
    <property type="entry name" value="7TMR-DISMED2"/>
    <property type="match status" value="1"/>
</dbReference>
<dbReference type="Gene3D" id="3.30.70.270">
    <property type="match status" value="1"/>
</dbReference>
<dbReference type="SMART" id="SM00267">
    <property type="entry name" value="GGDEF"/>
    <property type="match status" value="1"/>
</dbReference>
<comment type="catalytic activity">
    <reaction evidence="2">
        <text>2 GTP = 3',3'-c-di-GMP + 2 diphosphate</text>
        <dbReference type="Rhea" id="RHEA:24898"/>
        <dbReference type="ChEBI" id="CHEBI:33019"/>
        <dbReference type="ChEBI" id="CHEBI:37565"/>
        <dbReference type="ChEBI" id="CHEBI:58805"/>
        <dbReference type="EC" id="2.7.7.65"/>
    </reaction>
</comment>
<proteinExistence type="predicted"/>
<feature type="transmembrane region" description="Helical" evidence="3">
    <location>
        <begin position="327"/>
        <end position="348"/>
    </location>
</feature>
<dbReference type="PROSITE" id="PS50887">
    <property type="entry name" value="GGDEF"/>
    <property type="match status" value="1"/>
</dbReference>
<dbReference type="SUPFAM" id="SSF55073">
    <property type="entry name" value="Nucleotide cyclase"/>
    <property type="match status" value="1"/>
</dbReference>
<dbReference type="Pfam" id="PF07695">
    <property type="entry name" value="7TMR-DISM_7TM"/>
    <property type="match status" value="1"/>
</dbReference>
<dbReference type="InterPro" id="IPR029787">
    <property type="entry name" value="Nucleotide_cyclase"/>
</dbReference>
<feature type="transmembrane region" description="Helical" evidence="3">
    <location>
        <begin position="174"/>
        <end position="191"/>
    </location>
</feature>
<reference evidence="5" key="1">
    <citation type="submission" date="2022-09" db="EMBL/GenBank/DDBJ databases">
        <title>Shewanella sp. KJ10-1 sp.nov, isolated from marine algae.</title>
        <authorList>
            <person name="Butt M."/>
            <person name="Lee J.K."/>
            <person name="Kim J.M."/>
            <person name="Choi D.G."/>
        </authorList>
    </citation>
    <scope>NUCLEOTIDE SEQUENCE</scope>
    <source>
        <strain evidence="5">KJ10-1</strain>
    </source>
</reference>
<dbReference type="InterPro" id="IPR000160">
    <property type="entry name" value="GGDEF_dom"/>
</dbReference>
<feature type="domain" description="GGDEF" evidence="4">
    <location>
        <begin position="394"/>
        <end position="527"/>
    </location>
</feature>
<dbReference type="CDD" id="cd01949">
    <property type="entry name" value="GGDEF"/>
    <property type="match status" value="1"/>
</dbReference>
<feature type="transmembrane region" description="Helical" evidence="3">
    <location>
        <begin position="211"/>
        <end position="230"/>
    </location>
</feature>
<dbReference type="PANTHER" id="PTHR45138">
    <property type="entry name" value="REGULATORY COMPONENTS OF SENSORY TRANSDUCTION SYSTEM"/>
    <property type="match status" value="1"/>
</dbReference>
<comment type="caution">
    <text evidence="5">The sequence shown here is derived from an EMBL/GenBank/DDBJ whole genome shotgun (WGS) entry which is preliminary data.</text>
</comment>
<evidence type="ECO:0000313" key="6">
    <source>
        <dbReference type="Proteomes" id="UP001431192"/>
    </source>
</evidence>
<evidence type="ECO:0000256" key="1">
    <source>
        <dbReference type="ARBA" id="ARBA00012528"/>
    </source>
</evidence>
<dbReference type="RefSeq" id="WP_261734795.1">
    <property type="nucleotide sequence ID" value="NZ_JAODOQ010000001.1"/>
</dbReference>
<evidence type="ECO:0000313" key="5">
    <source>
        <dbReference type="EMBL" id="MCT8986782.1"/>
    </source>
</evidence>
<keyword evidence="3" id="KW-0812">Transmembrane</keyword>
<gene>
    <name evidence="5" type="ORF">N4T56_10235</name>
</gene>
<accession>A0ABT2P2T4</accession>
<dbReference type="Proteomes" id="UP001431192">
    <property type="component" value="Unassembled WGS sequence"/>
</dbReference>
<dbReference type="PANTHER" id="PTHR45138:SF9">
    <property type="entry name" value="DIGUANYLATE CYCLASE DGCM-RELATED"/>
    <property type="match status" value="1"/>
</dbReference>
<dbReference type="EC" id="2.7.7.65" evidence="1"/>
<keyword evidence="6" id="KW-1185">Reference proteome</keyword>
<dbReference type="InterPro" id="IPR011622">
    <property type="entry name" value="7TMR_DISM_rcpt_extracell_dom2"/>
</dbReference>
<dbReference type="InterPro" id="IPR011623">
    <property type="entry name" value="7TMR_DISM_rcpt_extracell_dom1"/>
</dbReference>
<evidence type="ECO:0000256" key="3">
    <source>
        <dbReference type="SAM" id="Phobius"/>
    </source>
</evidence>
<feature type="transmembrane region" description="Helical" evidence="3">
    <location>
        <begin position="298"/>
        <end position="321"/>
    </location>
</feature>
<feature type="transmembrane region" description="Helical" evidence="3">
    <location>
        <begin position="242"/>
        <end position="260"/>
    </location>
</feature>
<organism evidence="5 6">
    <name type="scientific">Shewanella phaeophyticola</name>
    <dbReference type="NCBI Taxonomy" id="2978345"/>
    <lineage>
        <taxon>Bacteria</taxon>
        <taxon>Pseudomonadati</taxon>
        <taxon>Pseudomonadota</taxon>
        <taxon>Gammaproteobacteria</taxon>
        <taxon>Alteromonadales</taxon>
        <taxon>Shewanellaceae</taxon>
        <taxon>Shewanella</taxon>
    </lineage>
</organism>
<sequence>MAILQVTSGDVSFEDALSRYRQGDFVPNHDGKVSFGFTRDVIWTSVLINNASNLPIKKFFYLDSAWLDSANFYFVRQNKLVANVFTGDTLPFSSRRSQTRMISEAYEFKPGLTQVLIRFESKDPLLIPLYLTTEKMIQRNLEINHYFYGFLYGAFLMLLVYNIVLSASLKDSRYIYYSLYLVSFLSLNIAYTGHGFKLFWPEALFVQRWAMIFFLYCYILFGIAFCFEFLKLKTYLPLVYRLNHLIYVSLILLMLGVFIYGDQLLAVNIGVALTSCLVVIFISLGLLALKNGHAMVKFFIPAVFLKAGGAAFSAATTWGAIPYNTFLFHGIEIGMLIEMSILALALAFNLQEVDKARITAEVIAQYDHLTGLYNRRAFIVNTTPLWELGVREETPFSMILLDIDWFKTINDKYGHAVGDSALKAIAKTLQQHIRKSDVLARWGGEEFIIFLPNTSQQAAIQLANAIREKIASVTVSHDGEGLSVTASFGVAEYHCHMNKLEELIKLADKALYQAKNSGRNVVCDFPSLITLTSQPQEIAQQDAV</sequence>
<protein>
    <recommendedName>
        <fullName evidence="1">diguanylate cyclase</fullName>
        <ecNumber evidence="1">2.7.7.65</ecNumber>
    </recommendedName>
</protein>
<keyword evidence="3" id="KW-1133">Transmembrane helix</keyword>
<dbReference type="NCBIfam" id="TIGR00254">
    <property type="entry name" value="GGDEF"/>
    <property type="match status" value="1"/>
</dbReference>